<gene>
    <name evidence="2" type="ORF">ASPCADRAFT_204659</name>
</gene>
<keyword evidence="3" id="KW-1185">Reference proteome</keyword>
<feature type="non-terminal residue" evidence="2">
    <location>
        <position position="55"/>
    </location>
</feature>
<name>A0A1R3RWV6_ASPC5</name>
<protein>
    <recommendedName>
        <fullName evidence="4">CUB domain-containing protein</fullName>
    </recommendedName>
</protein>
<evidence type="ECO:0000256" key="1">
    <source>
        <dbReference type="SAM" id="MobiDB-lite"/>
    </source>
</evidence>
<organism evidence="2 3">
    <name type="scientific">Aspergillus carbonarius (strain ITEM 5010)</name>
    <dbReference type="NCBI Taxonomy" id="602072"/>
    <lineage>
        <taxon>Eukaryota</taxon>
        <taxon>Fungi</taxon>
        <taxon>Dikarya</taxon>
        <taxon>Ascomycota</taxon>
        <taxon>Pezizomycotina</taxon>
        <taxon>Eurotiomycetes</taxon>
        <taxon>Eurotiomycetidae</taxon>
        <taxon>Eurotiales</taxon>
        <taxon>Aspergillaceae</taxon>
        <taxon>Aspergillus</taxon>
        <taxon>Aspergillus subgen. Circumdati</taxon>
    </lineage>
</organism>
<proteinExistence type="predicted"/>
<dbReference type="Proteomes" id="UP000188318">
    <property type="component" value="Unassembled WGS sequence"/>
</dbReference>
<evidence type="ECO:0008006" key="4">
    <source>
        <dbReference type="Google" id="ProtNLM"/>
    </source>
</evidence>
<evidence type="ECO:0000313" key="3">
    <source>
        <dbReference type="Proteomes" id="UP000188318"/>
    </source>
</evidence>
<sequence>MEWTRLHLTGVDATPASPPGCEFRQDRPTFGLDRERSTMRPWRPNRECDWLIELP</sequence>
<dbReference type="EMBL" id="KV907495">
    <property type="protein sequence ID" value="OOF98963.1"/>
    <property type="molecule type" value="Genomic_DNA"/>
</dbReference>
<reference evidence="3" key="1">
    <citation type="journal article" date="2017" name="Genome Biol.">
        <title>Comparative genomics reveals high biological diversity and specific adaptations in the industrially and medically important fungal genus Aspergillus.</title>
        <authorList>
            <person name="de Vries R.P."/>
            <person name="Riley R."/>
            <person name="Wiebenga A."/>
            <person name="Aguilar-Osorio G."/>
            <person name="Amillis S."/>
            <person name="Uchima C.A."/>
            <person name="Anderluh G."/>
            <person name="Asadollahi M."/>
            <person name="Askin M."/>
            <person name="Barry K."/>
            <person name="Battaglia E."/>
            <person name="Bayram O."/>
            <person name="Benocci T."/>
            <person name="Braus-Stromeyer S.A."/>
            <person name="Caldana C."/>
            <person name="Canovas D."/>
            <person name="Cerqueira G.C."/>
            <person name="Chen F."/>
            <person name="Chen W."/>
            <person name="Choi C."/>
            <person name="Clum A."/>
            <person name="Dos Santos R.A."/>
            <person name="Damasio A.R."/>
            <person name="Diallinas G."/>
            <person name="Emri T."/>
            <person name="Fekete E."/>
            <person name="Flipphi M."/>
            <person name="Freyberg S."/>
            <person name="Gallo A."/>
            <person name="Gournas C."/>
            <person name="Habgood R."/>
            <person name="Hainaut M."/>
            <person name="Harispe M.L."/>
            <person name="Henrissat B."/>
            <person name="Hilden K.S."/>
            <person name="Hope R."/>
            <person name="Hossain A."/>
            <person name="Karabika E."/>
            <person name="Karaffa L."/>
            <person name="Karanyi Z."/>
            <person name="Krasevec N."/>
            <person name="Kuo A."/>
            <person name="Kusch H."/>
            <person name="LaButti K."/>
            <person name="Lagendijk E.L."/>
            <person name="Lapidus A."/>
            <person name="Levasseur A."/>
            <person name="Lindquist E."/>
            <person name="Lipzen A."/>
            <person name="Logrieco A.F."/>
            <person name="MacCabe A."/>
            <person name="Maekelae M.R."/>
            <person name="Malavazi I."/>
            <person name="Melin P."/>
            <person name="Meyer V."/>
            <person name="Mielnichuk N."/>
            <person name="Miskei M."/>
            <person name="Molnar A.P."/>
            <person name="Mule G."/>
            <person name="Ngan C.Y."/>
            <person name="Orejas M."/>
            <person name="Orosz E."/>
            <person name="Ouedraogo J.P."/>
            <person name="Overkamp K.M."/>
            <person name="Park H.-S."/>
            <person name="Perrone G."/>
            <person name="Piumi F."/>
            <person name="Punt P.J."/>
            <person name="Ram A.F."/>
            <person name="Ramon A."/>
            <person name="Rauscher S."/>
            <person name="Record E."/>
            <person name="Riano-Pachon D.M."/>
            <person name="Robert V."/>
            <person name="Roehrig J."/>
            <person name="Ruller R."/>
            <person name="Salamov A."/>
            <person name="Salih N.S."/>
            <person name="Samson R.A."/>
            <person name="Sandor E."/>
            <person name="Sanguinetti M."/>
            <person name="Schuetze T."/>
            <person name="Sepcic K."/>
            <person name="Shelest E."/>
            <person name="Sherlock G."/>
            <person name="Sophianopoulou V."/>
            <person name="Squina F.M."/>
            <person name="Sun H."/>
            <person name="Susca A."/>
            <person name="Todd R.B."/>
            <person name="Tsang A."/>
            <person name="Unkles S.E."/>
            <person name="van de Wiele N."/>
            <person name="van Rossen-Uffink D."/>
            <person name="Oliveira J.V."/>
            <person name="Vesth T.C."/>
            <person name="Visser J."/>
            <person name="Yu J.-H."/>
            <person name="Zhou M."/>
            <person name="Andersen M.R."/>
            <person name="Archer D.B."/>
            <person name="Baker S.E."/>
            <person name="Benoit I."/>
            <person name="Brakhage A.A."/>
            <person name="Braus G.H."/>
            <person name="Fischer R."/>
            <person name="Frisvad J.C."/>
            <person name="Goldman G.H."/>
            <person name="Houbraken J."/>
            <person name="Oakley B."/>
            <person name="Pocsi I."/>
            <person name="Scazzocchio C."/>
            <person name="Seiboth B."/>
            <person name="vanKuyk P.A."/>
            <person name="Wortman J."/>
            <person name="Dyer P.S."/>
            <person name="Grigoriev I.V."/>
        </authorList>
    </citation>
    <scope>NUCLEOTIDE SEQUENCE [LARGE SCALE GENOMIC DNA]</scope>
    <source>
        <strain evidence="3">ITEM 5010</strain>
    </source>
</reference>
<evidence type="ECO:0000313" key="2">
    <source>
        <dbReference type="EMBL" id="OOF98963.1"/>
    </source>
</evidence>
<feature type="region of interest" description="Disordered" evidence="1">
    <location>
        <begin position="1"/>
        <end position="28"/>
    </location>
</feature>
<dbReference type="VEuPathDB" id="FungiDB:ASPCADRAFT_204659"/>
<accession>A0A1R3RWV6</accession>
<dbReference type="AlphaFoldDB" id="A0A1R3RWV6"/>